<accession>A0ABY9WCL0</accession>
<dbReference type="Gene3D" id="1.10.287.950">
    <property type="entry name" value="Methyl-accepting chemotaxis protein"/>
    <property type="match status" value="1"/>
</dbReference>
<organism evidence="1 2">
    <name type="scientific">Aeribacillus composti</name>
    <dbReference type="NCBI Taxonomy" id="1868734"/>
    <lineage>
        <taxon>Bacteria</taxon>
        <taxon>Bacillati</taxon>
        <taxon>Bacillota</taxon>
        <taxon>Bacilli</taxon>
        <taxon>Bacillales</taxon>
        <taxon>Bacillaceae</taxon>
        <taxon>Aeribacillus</taxon>
    </lineage>
</organism>
<keyword evidence="2" id="KW-1185">Reference proteome</keyword>
<proteinExistence type="predicted"/>
<dbReference type="EMBL" id="CP134501">
    <property type="protein sequence ID" value="WNF33413.1"/>
    <property type="molecule type" value="Genomic_DNA"/>
</dbReference>
<dbReference type="Proteomes" id="UP001303701">
    <property type="component" value="Chromosome"/>
</dbReference>
<gene>
    <name evidence="1" type="ORF">RI196_01500</name>
</gene>
<evidence type="ECO:0000313" key="2">
    <source>
        <dbReference type="Proteomes" id="UP001303701"/>
    </source>
</evidence>
<dbReference type="GeneID" id="301124611"/>
<evidence type="ECO:0000313" key="1">
    <source>
        <dbReference type="EMBL" id="WNF33413.1"/>
    </source>
</evidence>
<reference evidence="1 2" key="1">
    <citation type="submission" date="2023-09" db="EMBL/GenBank/DDBJ databases">
        <title>Different Types of Thermotolerant Ring-Cleaving Dioxygenases derived from Aeribacillus composti HB-1 applied for multiple aromatic hydrocarbons removal.</title>
        <authorList>
            <person name="Cao L."/>
            <person name="Li M."/>
            <person name="Ma T."/>
        </authorList>
    </citation>
    <scope>NUCLEOTIDE SEQUENCE [LARGE SCALE GENOMIC DNA]</scope>
    <source>
        <strain evidence="1 2">HB-1</strain>
    </source>
</reference>
<evidence type="ECO:0008006" key="3">
    <source>
        <dbReference type="Google" id="ProtNLM"/>
    </source>
</evidence>
<sequence length="68" mass="7424">MKANENKLKSKNVVRISFAEQSAAGIEQTSAASEQTNSSMEDISVNSMKLANLSEELNGFVQQFKLSN</sequence>
<name>A0ABY9WCL0_9BACI</name>
<protein>
    <recommendedName>
        <fullName evidence="3">Methyl-accepting chemotaxis protein</fullName>
    </recommendedName>
</protein>
<dbReference type="RefSeq" id="WP_130157517.1">
    <property type="nucleotide sequence ID" value="NZ_CP134501.1"/>
</dbReference>